<protein>
    <submittedName>
        <fullName evidence="2">Uncharacterized protein</fullName>
    </submittedName>
</protein>
<proteinExistence type="predicted"/>
<evidence type="ECO:0000313" key="2">
    <source>
        <dbReference type="EMBL" id="TYQ06791.1"/>
    </source>
</evidence>
<comment type="caution">
    <text evidence="2">The sequence shown here is derived from an EMBL/GenBank/DDBJ whole genome shotgun (WGS) entry which is preliminary data.</text>
</comment>
<feature type="compositionally biased region" description="Polar residues" evidence="1">
    <location>
        <begin position="1"/>
        <end position="19"/>
    </location>
</feature>
<gene>
    <name evidence="2" type="ORF">FNL38_102935</name>
</gene>
<evidence type="ECO:0000256" key="1">
    <source>
        <dbReference type="SAM" id="MobiDB-lite"/>
    </source>
</evidence>
<dbReference type="AlphaFoldDB" id="A0A652YUL2"/>
<reference evidence="2" key="1">
    <citation type="submission" date="2019-07" db="EMBL/GenBank/DDBJ databases">
        <title>Genomic Encyclopedia of Type Strains, Phase IV (KMG-IV): sequencing the most valuable type-strain genomes for metagenomic binning, comparative biology and taxonomic classification.</title>
        <authorList>
            <person name="Goeker M."/>
        </authorList>
    </citation>
    <scope>NUCLEOTIDE SEQUENCE</scope>
    <source>
        <strain evidence="2">DSM 44596</strain>
    </source>
</reference>
<feature type="region of interest" description="Disordered" evidence="1">
    <location>
        <begin position="1"/>
        <end position="27"/>
    </location>
</feature>
<accession>A0A652YUL2</accession>
<sequence>MGFQIPQSSTSPITATNSAPRGGAISTAEIKARMEVMFADRDRDRRARNTL</sequence>
<organism evidence="2">
    <name type="scientific">Nocardia globerula</name>
    <dbReference type="NCBI Taxonomy" id="1818"/>
    <lineage>
        <taxon>Bacteria</taxon>
        <taxon>Bacillati</taxon>
        <taxon>Actinomycetota</taxon>
        <taxon>Actinomycetes</taxon>
        <taxon>Mycobacteriales</taxon>
        <taxon>Nocardiaceae</taxon>
        <taxon>Nocardia</taxon>
    </lineage>
</organism>
<dbReference type="EMBL" id="VNIQ01000002">
    <property type="protein sequence ID" value="TYQ06791.1"/>
    <property type="molecule type" value="Genomic_DNA"/>
</dbReference>
<name>A0A652YUL2_NOCGL</name>